<protein>
    <submittedName>
        <fullName evidence="2">Sugar phosphate isomerase/epimerase</fullName>
    </submittedName>
</protein>
<evidence type="ECO:0000313" key="3">
    <source>
        <dbReference type="Proteomes" id="UP000613030"/>
    </source>
</evidence>
<name>A0ABS1KVG0_9BACT</name>
<dbReference type="InterPro" id="IPR050312">
    <property type="entry name" value="IolE/XylAMocC-like"/>
</dbReference>
<organism evidence="2 3">
    <name type="scientific">Chryseolinea lacunae</name>
    <dbReference type="NCBI Taxonomy" id="2801331"/>
    <lineage>
        <taxon>Bacteria</taxon>
        <taxon>Pseudomonadati</taxon>
        <taxon>Bacteroidota</taxon>
        <taxon>Cytophagia</taxon>
        <taxon>Cytophagales</taxon>
        <taxon>Fulvivirgaceae</taxon>
        <taxon>Chryseolinea</taxon>
    </lineage>
</organism>
<proteinExistence type="predicted"/>
<keyword evidence="3" id="KW-1185">Reference proteome</keyword>
<dbReference type="SUPFAM" id="SSF51658">
    <property type="entry name" value="Xylose isomerase-like"/>
    <property type="match status" value="1"/>
</dbReference>
<dbReference type="PANTHER" id="PTHR12110">
    <property type="entry name" value="HYDROXYPYRUVATE ISOMERASE"/>
    <property type="match status" value="1"/>
</dbReference>
<dbReference type="EMBL" id="JAERRB010000006">
    <property type="protein sequence ID" value="MBL0743217.1"/>
    <property type="molecule type" value="Genomic_DNA"/>
</dbReference>
<dbReference type="Proteomes" id="UP000613030">
    <property type="component" value="Unassembled WGS sequence"/>
</dbReference>
<dbReference type="RefSeq" id="WP_202012353.1">
    <property type="nucleotide sequence ID" value="NZ_JAERRB010000006.1"/>
</dbReference>
<comment type="caution">
    <text evidence="2">The sequence shown here is derived from an EMBL/GenBank/DDBJ whole genome shotgun (WGS) entry which is preliminary data.</text>
</comment>
<dbReference type="PANTHER" id="PTHR12110:SF41">
    <property type="entry name" value="INOSOSE DEHYDRATASE"/>
    <property type="match status" value="1"/>
</dbReference>
<sequence>MTLFRRINRLSVLILAFVCFVCVKSMAQEIGLELYSLRNQFAKDVPGTMAKIKAMGIKDIEMGETYGLEFPEFMKLLAINGLNVVSYGADFERLEKFPQKVADEARAYGARYVVCFWIPHDGDTFTAAEVEKAAAVFNAAGRVMAMNGLLLCYHPHGYEFKPYNDGTLFDYMVTKFDSRFVHFEMDVFWVKQPGQDPVKLLRKYPSRFILLHLKDRKKGTPNSDNGQADVESNVTLGTGDVGIAEIVQEAKKNGIKHFFIEDESSRSEEQIPKSIAFLKSLP</sequence>
<gene>
    <name evidence="2" type="ORF">JI741_18440</name>
</gene>
<dbReference type="Pfam" id="PF01261">
    <property type="entry name" value="AP_endonuc_2"/>
    <property type="match status" value="1"/>
</dbReference>
<dbReference type="Gene3D" id="3.20.20.150">
    <property type="entry name" value="Divalent-metal-dependent TIM barrel enzymes"/>
    <property type="match status" value="1"/>
</dbReference>
<evidence type="ECO:0000259" key="1">
    <source>
        <dbReference type="Pfam" id="PF01261"/>
    </source>
</evidence>
<evidence type="ECO:0000313" key="2">
    <source>
        <dbReference type="EMBL" id="MBL0743217.1"/>
    </source>
</evidence>
<feature type="domain" description="Xylose isomerase-like TIM barrel" evidence="1">
    <location>
        <begin position="70"/>
        <end position="280"/>
    </location>
</feature>
<dbReference type="InterPro" id="IPR013022">
    <property type="entry name" value="Xyl_isomerase-like_TIM-brl"/>
</dbReference>
<keyword evidence="2" id="KW-0413">Isomerase</keyword>
<dbReference type="InterPro" id="IPR036237">
    <property type="entry name" value="Xyl_isomerase-like_sf"/>
</dbReference>
<dbReference type="GO" id="GO:0016853">
    <property type="term" value="F:isomerase activity"/>
    <property type="evidence" value="ECO:0007669"/>
    <property type="project" value="UniProtKB-KW"/>
</dbReference>
<accession>A0ABS1KVG0</accession>
<reference evidence="2 3" key="1">
    <citation type="submission" date="2021-01" db="EMBL/GenBank/DDBJ databases">
        <title>Chryseolinea sp. Jin1 Genome sequencing and assembly.</title>
        <authorList>
            <person name="Kim I."/>
        </authorList>
    </citation>
    <scope>NUCLEOTIDE SEQUENCE [LARGE SCALE GENOMIC DNA]</scope>
    <source>
        <strain evidence="2 3">Jin1</strain>
    </source>
</reference>